<dbReference type="AlphaFoldDB" id="V6LRI3"/>
<reference evidence="2" key="2">
    <citation type="submission" date="2020-12" db="EMBL/GenBank/DDBJ databases">
        <title>New Spironucleus salmonicida genome in near-complete chromosomes.</title>
        <authorList>
            <person name="Xu F."/>
            <person name="Kurt Z."/>
            <person name="Jimenez-Gonzalez A."/>
            <person name="Astvaldsson A."/>
            <person name="Andersson J.O."/>
            <person name="Svard S.G."/>
        </authorList>
    </citation>
    <scope>NUCLEOTIDE SEQUENCE</scope>
    <source>
        <strain evidence="2">ATCC 50377</strain>
    </source>
</reference>
<evidence type="ECO:0000313" key="1">
    <source>
        <dbReference type="EMBL" id="EST47267.1"/>
    </source>
</evidence>
<dbReference type="EMBL" id="AUWU02000003">
    <property type="protein sequence ID" value="KAH0575756.1"/>
    <property type="molecule type" value="Genomic_DNA"/>
</dbReference>
<protein>
    <submittedName>
        <fullName evidence="1">Uncharacterized protein</fullName>
    </submittedName>
</protein>
<keyword evidence="3" id="KW-1185">Reference proteome</keyword>
<name>V6LRI3_9EUKA</name>
<evidence type="ECO:0000313" key="3">
    <source>
        <dbReference type="Proteomes" id="UP000018208"/>
    </source>
</evidence>
<dbReference type="Proteomes" id="UP000018208">
    <property type="component" value="Unassembled WGS sequence"/>
</dbReference>
<organism evidence="1">
    <name type="scientific">Spironucleus salmonicida</name>
    <dbReference type="NCBI Taxonomy" id="348837"/>
    <lineage>
        <taxon>Eukaryota</taxon>
        <taxon>Metamonada</taxon>
        <taxon>Diplomonadida</taxon>
        <taxon>Hexamitidae</taxon>
        <taxon>Hexamitinae</taxon>
        <taxon>Spironucleus</taxon>
    </lineage>
</organism>
<reference evidence="1 2" key="1">
    <citation type="journal article" date="2014" name="PLoS Genet.">
        <title>The Genome of Spironucleus salmonicida Highlights a Fish Pathogen Adapted to Fluctuating Environments.</title>
        <authorList>
            <person name="Xu F."/>
            <person name="Jerlstrom-Hultqvist J."/>
            <person name="Einarsson E."/>
            <person name="Astvaldsson A."/>
            <person name="Svard S.G."/>
            <person name="Andersson J.O."/>
        </authorList>
    </citation>
    <scope>NUCLEOTIDE SEQUENCE</scope>
    <source>
        <strain evidence="2">ATCC 50377</strain>
    </source>
</reference>
<gene>
    <name evidence="1" type="ORF">SS50377_12778</name>
    <name evidence="2" type="ORF">SS50377_23396</name>
</gene>
<sequence length="220" mass="25996">MKQLKVLTFKGQTSFYYKVNKPVKEADPKLFWQGPTIPFGYLERSSSPQKSPQKQNRNKIVNKSALQLQIDVAKQLITSLTPQKQVHKYQVPGQKQQYSDQQKSYIDQNFCKLMQKTAQVYSRKPIIDDDKQYKHLQYNNEYINEFYNLDFKQRNATDLSLQSEINTLKINIQTSKNQILQLLTKYYAIEQFLKQKVVIKIEILESKNKLNYSQSLSLRK</sequence>
<dbReference type="VEuPathDB" id="GiardiaDB:SS50377_23396"/>
<dbReference type="EMBL" id="KI546046">
    <property type="protein sequence ID" value="EST47267.1"/>
    <property type="molecule type" value="Genomic_DNA"/>
</dbReference>
<proteinExistence type="predicted"/>
<accession>V6LRI3</accession>
<evidence type="ECO:0000313" key="2">
    <source>
        <dbReference type="EMBL" id="KAH0575756.1"/>
    </source>
</evidence>